<protein>
    <submittedName>
        <fullName evidence="1">Uncharacterized protein</fullName>
    </submittedName>
</protein>
<evidence type="ECO:0000313" key="1">
    <source>
        <dbReference type="EMBL" id="AYA98949.1"/>
    </source>
</evidence>
<dbReference type="AlphaFoldDB" id="A0A385PZE1"/>
<dbReference type="EMBL" id="CP032364">
    <property type="protein sequence ID" value="AYA98949.1"/>
    <property type="molecule type" value="Genomic_DNA"/>
</dbReference>
<keyword evidence="2" id="KW-1185">Reference proteome</keyword>
<gene>
    <name evidence="1" type="ORF">D4A81_02800</name>
</gene>
<organism evidence="1 2">
    <name type="scientific">Lachnoanaerobaculum umeaense</name>
    <dbReference type="NCBI Taxonomy" id="617123"/>
    <lineage>
        <taxon>Bacteria</taxon>
        <taxon>Bacillati</taxon>
        <taxon>Bacillota</taxon>
        <taxon>Clostridia</taxon>
        <taxon>Lachnospirales</taxon>
        <taxon>Lachnospiraceae</taxon>
        <taxon>Lachnoanaerobaculum</taxon>
    </lineage>
</organism>
<evidence type="ECO:0000313" key="2">
    <source>
        <dbReference type="Proteomes" id="UP000265562"/>
    </source>
</evidence>
<dbReference type="Proteomes" id="UP000265562">
    <property type="component" value="Chromosome"/>
</dbReference>
<reference evidence="1 2" key="1">
    <citation type="submission" date="2018-09" db="EMBL/GenBank/DDBJ databases">
        <title>Genome sequencing of Lachnoanaerobaculum umeaense DSM 23576.</title>
        <authorList>
            <person name="Kook J.-K."/>
            <person name="Park S.-N."/>
            <person name="Lim Y.K."/>
        </authorList>
    </citation>
    <scope>NUCLEOTIDE SEQUENCE [LARGE SCALE GENOMIC DNA]</scope>
    <source>
        <strain evidence="2">DSM 23576 \ CCUG 58757</strain>
    </source>
</reference>
<name>A0A385PZE1_9FIRM</name>
<accession>A0A385PZE1</accession>
<dbReference type="OrthoDB" id="3186008at2"/>
<sequence>MEIIMALMDLFKKAFMGATDEENRKNKARMREIFNNSVANGDDYKLIYCHMENCTNAVIVKVTKHSNFIVGYKEGEVIVIPVNAELTEYGDAMVFNKANESFTKTSLGFCFVGNPEVSLQFVPMTYEPGITAGARHSVSITQSSAEVSEFKNFFKKGLQ</sequence>
<proteinExistence type="predicted"/>
<dbReference type="KEGG" id="lua:D4A81_02800"/>